<dbReference type="AlphaFoldDB" id="A0A0P9CIP9"/>
<gene>
    <name evidence="1" type="ORF">AN477_02580</name>
</gene>
<accession>A0A0P9CIP9</accession>
<evidence type="ECO:0000313" key="1">
    <source>
        <dbReference type="EMBL" id="KPV45282.1"/>
    </source>
</evidence>
<reference evidence="1 2" key="1">
    <citation type="submission" date="2015-09" db="EMBL/GenBank/DDBJ databases">
        <title>Draft genome sequence of Alicyclobacillus ferrooxydans DSM 22381.</title>
        <authorList>
            <person name="Hemp J."/>
        </authorList>
    </citation>
    <scope>NUCLEOTIDE SEQUENCE [LARGE SCALE GENOMIC DNA]</scope>
    <source>
        <strain evidence="1 2">TC-34</strain>
    </source>
</reference>
<dbReference type="RefSeq" id="WP_054967616.1">
    <property type="nucleotide sequence ID" value="NZ_LJCO01000011.1"/>
</dbReference>
<comment type="caution">
    <text evidence="1">The sequence shown here is derived from an EMBL/GenBank/DDBJ whole genome shotgun (WGS) entry which is preliminary data.</text>
</comment>
<name>A0A0P9CIP9_9BACL</name>
<proteinExistence type="predicted"/>
<evidence type="ECO:0000313" key="2">
    <source>
        <dbReference type="Proteomes" id="UP000050482"/>
    </source>
</evidence>
<dbReference type="EMBL" id="LJCO01000011">
    <property type="protein sequence ID" value="KPV45282.1"/>
    <property type="molecule type" value="Genomic_DNA"/>
</dbReference>
<sequence length="72" mass="7746">MLRRFSVYAITMCILGVLFATSLLLKVDHASAQPAPAPVTTAPVNNEGFAATHHEIRPAATHDLVNPAHSRE</sequence>
<organism evidence="1 2">
    <name type="scientific">Alicyclobacillus ferrooxydans</name>
    <dbReference type="NCBI Taxonomy" id="471514"/>
    <lineage>
        <taxon>Bacteria</taxon>
        <taxon>Bacillati</taxon>
        <taxon>Bacillota</taxon>
        <taxon>Bacilli</taxon>
        <taxon>Bacillales</taxon>
        <taxon>Alicyclobacillaceae</taxon>
        <taxon>Alicyclobacillus</taxon>
    </lineage>
</organism>
<dbReference type="PATRIC" id="fig|471514.4.peg.2846"/>
<keyword evidence="2" id="KW-1185">Reference proteome</keyword>
<dbReference type="Proteomes" id="UP000050482">
    <property type="component" value="Unassembled WGS sequence"/>
</dbReference>
<protein>
    <submittedName>
        <fullName evidence="1">Uncharacterized protein</fullName>
    </submittedName>
</protein>